<evidence type="ECO:0000313" key="1">
    <source>
        <dbReference type="EMBL" id="MBD3148039.1"/>
    </source>
</evidence>
<gene>
    <name evidence="1" type="ORF">IEQ31_33390</name>
</gene>
<organism evidence="1 2">
    <name type="scientific">Microbispora bryophytorum subsp. camponoti</name>
    <dbReference type="NCBI Taxonomy" id="1677852"/>
    <lineage>
        <taxon>Bacteria</taxon>
        <taxon>Bacillati</taxon>
        <taxon>Actinomycetota</taxon>
        <taxon>Actinomycetes</taxon>
        <taxon>Streptosporangiales</taxon>
        <taxon>Streptosporangiaceae</taxon>
        <taxon>Microbispora</taxon>
    </lineage>
</organism>
<dbReference type="RefSeq" id="WP_191055154.1">
    <property type="nucleotide sequence ID" value="NZ_JACXRZ010000040.1"/>
</dbReference>
<dbReference type="EMBL" id="JACXRZ010000040">
    <property type="protein sequence ID" value="MBD3148039.1"/>
    <property type="molecule type" value="Genomic_DNA"/>
</dbReference>
<sequence>MALVFELADLVGRRRVGKVRTLKNGAYRLRFHRHGEPRTHFEVFRTRAAFVERSTGELVIGPFRLSATAP</sequence>
<proteinExistence type="predicted"/>
<evidence type="ECO:0000313" key="2">
    <source>
        <dbReference type="Proteomes" id="UP000653231"/>
    </source>
</evidence>
<comment type="caution">
    <text evidence="1">The sequence shown here is derived from an EMBL/GenBank/DDBJ whole genome shotgun (WGS) entry which is preliminary data.</text>
</comment>
<accession>A0ABR8LE08</accession>
<protein>
    <submittedName>
        <fullName evidence="1">Uncharacterized protein</fullName>
    </submittedName>
</protein>
<keyword evidence="2" id="KW-1185">Reference proteome</keyword>
<dbReference type="Proteomes" id="UP000653231">
    <property type="component" value="Unassembled WGS sequence"/>
</dbReference>
<reference evidence="1 2" key="1">
    <citation type="submission" date="2020-09" db="EMBL/GenBank/DDBJ databases">
        <title>Actinomycete isolated from the Camponotus japonicus Mayr.</title>
        <authorList>
            <person name="Gong X."/>
        </authorList>
    </citation>
    <scope>NUCLEOTIDE SEQUENCE [LARGE SCALE GENOMIC DNA]</scope>
    <source>
        <strain evidence="1 2">2C-HV3</strain>
    </source>
</reference>
<name>A0ABR8LE08_9ACTN</name>